<keyword evidence="2" id="KW-1185">Reference proteome</keyword>
<sequence length="981" mass="109841">MPDAYDNLETYARQMSFAPQQLQESSYPVLQAQMLDQFFTYSFDHRMMSTAGSYSPSSMESPLDNLDGLDLMDENQMMQMIGGTENEVVEKPSIEILVQPVDKFRFRYKSEMMGTHGSLSGEREDSVNKKDVPTAKLINCKHLKNAVIRCTLATADEERRYPHPHHLVRKNGNEDQDDPHDIEVSDENEYTAMFTNMGIIHTAKKHIRDEILRKRKIEILEDKKANRVRNPRLSVPEEVQMNSEAEKAQKWMNLNVVALCFQGFSYGDNNILYPITDKVYSRPINNLKSALTGELKITRIDKLSSPVEGNEEVWILVEKVGKKNIKIKLFELDDKENIIWEGDGKFSELDVHHQYAIVFKTPPYKDLNITKPVQVYIRLERPSDNEISNSMEFAYKPSDKVMNRKRARIEVSSGSSEFSQPAIPQSATLGNIFLAETLMNFGSTLPELSNVSGELNNLLDEEPNKSPEIQNFVNNESEIGKYFSTFASAEPISFDSDLVADGPSGPDPQKSKTDFVENVLKRVMEIFKETEAKKGSKLASISKIQNLLLETTNFGDTPLHYSIRQERYEITKSILLLLSTDPSYKVVVNAVNSTKKTPLHLAVAHNQAPLVCALLKLGADPNLSDDDDATPLHYAVMANAIECIKELIQSKTKLNLEAHNEAGWSALHLAVKLGSLSLVMELIKAGADVNVTDMSYGRTVLHIAVDSNHKQIIQYLLTKTKIDVNKKNFGGNTALHNAVVKGGKAAEELVSILKAHGADPAIRNHNITRDDEEEEDGSSMSYTGGAIDPGTTPTIKSESSDSEDNLLENGGESSFDLARDDPKLYELLRDSQSINAQGELELKEESEDEMMLQDRVKARVEAQVRKAIFAQQSQISASGQISAEFRPRLQIPKGAGDEKLTDEHVNRIVPILNKTGKWVKLAEHTQHGSLVRLYKKTSSPSAALFIKIKLQNPDITVRQVKKYLIDIQAYEAATALEGNND</sequence>
<gene>
    <name evidence="1" type="ORF">QAD02_009221</name>
</gene>
<accession>A0ACC2N9E6</accession>
<proteinExistence type="predicted"/>
<evidence type="ECO:0000313" key="1">
    <source>
        <dbReference type="EMBL" id="KAJ8667558.1"/>
    </source>
</evidence>
<protein>
    <submittedName>
        <fullName evidence="1">Uncharacterized protein</fullName>
    </submittedName>
</protein>
<dbReference type="Proteomes" id="UP001239111">
    <property type="component" value="Chromosome 4"/>
</dbReference>
<name>A0ACC2N9E6_9HYME</name>
<evidence type="ECO:0000313" key="2">
    <source>
        <dbReference type="Proteomes" id="UP001239111"/>
    </source>
</evidence>
<reference evidence="1" key="1">
    <citation type="submission" date="2023-04" db="EMBL/GenBank/DDBJ databases">
        <title>A chromosome-level genome assembly of the parasitoid wasp Eretmocerus hayati.</title>
        <authorList>
            <person name="Zhong Y."/>
            <person name="Liu S."/>
            <person name="Liu Y."/>
        </authorList>
    </citation>
    <scope>NUCLEOTIDE SEQUENCE</scope>
    <source>
        <strain evidence="1">ZJU_SS_LIU_2023</strain>
    </source>
</reference>
<organism evidence="1 2">
    <name type="scientific">Eretmocerus hayati</name>
    <dbReference type="NCBI Taxonomy" id="131215"/>
    <lineage>
        <taxon>Eukaryota</taxon>
        <taxon>Metazoa</taxon>
        <taxon>Ecdysozoa</taxon>
        <taxon>Arthropoda</taxon>
        <taxon>Hexapoda</taxon>
        <taxon>Insecta</taxon>
        <taxon>Pterygota</taxon>
        <taxon>Neoptera</taxon>
        <taxon>Endopterygota</taxon>
        <taxon>Hymenoptera</taxon>
        <taxon>Apocrita</taxon>
        <taxon>Proctotrupomorpha</taxon>
        <taxon>Chalcidoidea</taxon>
        <taxon>Aphelinidae</taxon>
        <taxon>Aphelininae</taxon>
        <taxon>Eretmocerus</taxon>
    </lineage>
</organism>
<dbReference type="EMBL" id="CM056744">
    <property type="protein sequence ID" value="KAJ8667558.1"/>
    <property type="molecule type" value="Genomic_DNA"/>
</dbReference>
<comment type="caution">
    <text evidence="1">The sequence shown here is derived from an EMBL/GenBank/DDBJ whole genome shotgun (WGS) entry which is preliminary data.</text>
</comment>